<protein>
    <submittedName>
        <fullName evidence="2">Uncharacterized protein</fullName>
    </submittedName>
</protein>
<keyword evidence="3" id="KW-1185">Reference proteome</keyword>
<keyword evidence="1" id="KW-0472">Membrane</keyword>
<keyword evidence="1" id="KW-0812">Transmembrane</keyword>
<organism evidence="2 3">
    <name type="scientific">Cardiocondyla obscurior</name>
    <dbReference type="NCBI Taxonomy" id="286306"/>
    <lineage>
        <taxon>Eukaryota</taxon>
        <taxon>Metazoa</taxon>
        <taxon>Ecdysozoa</taxon>
        <taxon>Arthropoda</taxon>
        <taxon>Hexapoda</taxon>
        <taxon>Insecta</taxon>
        <taxon>Pterygota</taxon>
        <taxon>Neoptera</taxon>
        <taxon>Endopterygota</taxon>
        <taxon>Hymenoptera</taxon>
        <taxon>Apocrita</taxon>
        <taxon>Aculeata</taxon>
        <taxon>Formicoidea</taxon>
        <taxon>Formicidae</taxon>
        <taxon>Myrmicinae</taxon>
        <taxon>Cardiocondyla</taxon>
    </lineage>
</organism>
<keyword evidence="1" id="KW-1133">Transmembrane helix</keyword>
<dbReference type="EMBL" id="JADYXP020000014">
    <property type="protein sequence ID" value="KAL0110301.1"/>
    <property type="molecule type" value="Genomic_DNA"/>
</dbReference>
<dbReference type="AlphaFoldDB" id="A0AAW2F2S3"/>
<name>A0AAW2F2S3_9HYME</name>
<reference evidence="2 3" key="1">
    <citation type="submission" date="2023-03" db="EMBL/GenBank/DDBJ databases">
        <title>High recombination rates correlate with genetic variation in Cardiocondyla obscurior ants.</title>
        <authorList>
            <person name="Errbii M."/>
        </authorList>
    </citation>
    <scope>NUCLEOTIDE SEQUENCE [LARGE SCALE GENOMIC DNA]</scope>
    <source>
        <strain evidence="2">Alpha-2009</strain>
        <tissue evidence="2">Whole body</tissue>
    </source>
</reference>
<proteinExistence type="predicted"/>
<dbReference type="Proteomes" id="UP001430953">
    <property type="component" value="Unassembled WGS sequence"/>
</dbReference>
<evidence type="ECO:0000313" key="2">
    <source>
        <dbReference type="EMBL" id="KAL0110301.1"/>
    </source>
</evidence>
<evidence type="ECO:0000256" key="1">
    <source>
        <dbReference type="SAM" id="Phobius"/>
    </source>
</evidence>
<evidence type="ECO:0000313" key="3">
    <source>
        <dbReference type="Proteomes" id="UP001430953"/>
    </source>
</evidence>
<feature type="transmembrane region" description="Helical" evidence="1">
    <location>
        <begin position="42"/>
        <end position="64"/>
    </location>
</feature>
<gene>
    <name evidence="2" type="ORF">PUN28_013745</name>
</gene>
<sequence>MRLSRRRVGDDPRDQIIQSSDEALIRLYTRERLITFNMRLRLYISLLLLYVIAAAAFTIPMNVLRKKKKTNQFHLRKLAHRSHSLSHPS</sequence>
<accession>A0AAW2F2S3</accession>
<comment type="caution">
    <text evidence="2">The sequence shown here is derived from an EMBL/GenBank/DDBJ whole genome shotgun (WGS) entry which is preliminary data.</text>
</comment>